<keyword evidence="2" id="KW-1185">Reference proteome</keyword>
<name>A0A0C9XDT1_9AGAM</name>
<dbReference type="HOGENOM" id="CLU_2961696_0_0_1"/>
<organism evidence="1 2">
    <name type="scientific">Pisolithus microcarpus 441</name>
    <dbReference type="NCBI Taxonomy" id="765257"/>
    <lineage>
        <taxon>Eukaryota</taxon>
        <taxon>Fungi</taxon>
        <taxon>Dikarya</taxon>
        <taxon>Basidiomycota</taxon>
        <taxon>Agaricomycotina</taxon>
        <taxon>Agaricomycetes</taxon>
        <taxon>Agaricomycetidae</taxon>
        <taxon>Boletales</taxon>
        <taxon>Sclerodermatineae</taxon>
        <taxon>Pisolithaceae</taxon>
        <taxon>Pisolithus</taxon>
    </lineage>
</organism>
<reference evidence="1 2" key="1">
    <citation type="submission" date="2014-04" db="EMBL/GenBank/DDBJ databases">
        <authorList>
            <consortium name="DOE Joint Genome Institute"/>
            <person name="Kuo A."/>
            <person name="Kohler A."/>
            <person name="Costa M.D."/>
            <person name="Nagy L.G."/>
            <person name="Floudas D."/>
            <person name="Copeland A."/>
            <person name="Barry K.W."/>
            <person name="Cichocki N."/>
            <person name="Veneault-Fourrey C."/>
            <person name="LaButti K."/>
            <person name="Lindquist E.A."/>
            <person name="Lipzen A."/>
            <person name="Lundell T."/>
            <person name="Morin E."/>
            <person name="Murat C."/>
            <person name="Sun H."/>
            <person name="Tunlid A."/>
            <person name="Henrissat B."/>
            <person name="Grigoriev I.V."/>
            <person name="Hibbett D.S."/>
            <person name="Martin F."/>
            <person name="Nordberg H.P."/>
            <person name="Cantor M.N."/>
            <person name="Hua S.X."/>
        </authorList>
    </citation>
    <scope>NUCLEOTIDE SEQUENCE [LARGE SCALE GENOMIC DNA]</scope>
    <source>
        <strain evidence="1 2">441</strain>
    </source>
</reference>
<dbReference type="AlphaFoldDB" id="A0A0C9XDT1"/>
<gene>
    <name evidence="1" type="ORF">PISMIDRAFT_20403</name>
</gene>
<protein>
    <submittedName>
        <fullName evidence="1">Uncharacterized protein</fullName>
    </submittedName>
</protein>
<dbReference type="EMBL" id="KN834695">
    <property type="protein sequence ID" value="KIK10435.1"/>
    <property type="molecule type" value="Genomic_DNA"/>
</dbReference>
<sequence>MHYAGLLPPYSGGAMYSLNGDAVGVRVDLRTNQIVDLGGLLLHFPSRLLRLESEYTHII</sequence>
<accession>A0A0C9XDT1</accession>
<reference evidence="2" key="2">
    <citation type="submission" date="2015-01" db="EMBL/GenBank/DDBJ databases">
        <title>Evolutionary Origins and Diversification of the Mycorrhizal Mutualists.</title>
        <authorList>
            <consortium name="DOE Joint Genome Institute"/>
            <consortium name="Mycorrhizal Genomics Consortium"/>
            <person name="Kohler A."/>
            <person name="Kuo A."/>
            <person name="Nagy L.G."/>
            <person name="Floudas D."/>
            <person name="Copeland A."/>
            <person name="Barry K.W."/>
            <person name="Cichocki N."/>
            <person name="Veneault-Fourrey C."/>
            <person name="LaButti K."/>
            <person name="Lindquist E.A."/>
            <person name="Lipzen A."/>
            <person name="Lundell T."/>
            <person name="Morin E."/>
            <person name="Murat C."/>
            <person name="Riley R."/>
            <person name="Ohm R."/>
            <person name="Sun H."/>
            <person name="Tunlid A."/>
            <person name="Henrissat B."/>
            <person name="Grigoriev I.V."/>
            <person name="Hibbett D.S."/>
            <person name="Martin F."/>
        </authorList>
    </citation>
    <scope>NUCLEOTIDE SEQUENCE [LARGE SCALE GENOMIC DNA]</scope>
    <source>
        <strain evidence="2">441</strain>
    </source>
</reference>
<dbReference type="Proteomes" id="UP000054018">
    <property type="component" value="Unassembled WGS sequence"/>
</dbReference>
<evidence type="ECO:0000313" key="1">
    <source>
        <dbReference type="EMBL" id="KIK10435.1"/>
    </source>
</evidence>
<evidence type="ECO:0000313" key="2">
    <source>
        <dbReference type="Proteomes" id="UP000054018"/>
    </source>
</evidence>
<proteinExistence type="predicted"/>